<evidence type="ECO:0000313" key="3">
    <source>
        <dbReference type="Proteomes" id="UP000234275"/>
    </source>
</evidence>
<dbReference type="RefSeq" id="XP_024709370.1">
    <property type="nucleotide sequence ID" value="XM_024843444.1"/>
</dbReference>
<dbReference type="SUPFAM" id="SSF55729">
    <property type="entry name" value="Acyl-CoA N-acyltransferases (Nat)"/>
    <property type="match status" value="1"/>
</dbReference>
<feature type="domain" description="N-acetyltransferase" evidence="1">
    <location>
        <begin position="28"/>
        <end position="210"/>
    </location>
</feature>
<dbReference type="InterPro" id="IPR000182">
    <property type="entry name" value="GNAT_dom"/>
</dbReference>
<evidence type="ECO:0000313" key="2">
    <source>
        <dbReference type="EMBL" id="PLB54068.1"/>
    </source>
</evidence>
<dbReference type="GO" id="GO:0016747">
    <property type="term" value="F:acyltransferase activity, transferring groups other than amino-acyl groups"/>
    <property type="evidence" value="ECO:0007669"/>
    <property type="project" value="InterPro"/>
</dbReference>
<organism evidence="2 3">
    <name type="scientific">Aspergillus steynii IBT 23096</name>
    <dbReference type="NCBI Taxonomy" id="1392250"/>
    <lineage>
        <taxon>Eukaryota</taxon>
        <taxon>Fungi</taxon>
        <taxon>Dikarya</taxon>
        <taxon>Ascomycota</taxon>
        <taxon>Pezizomycotina</taxon>
        <taxon>Eurotiomycetes</taxon>
        <taxon>Eurotiomycetidae</taxon>
        <taxon>Eurotiales</taxon>
        <taxon>Aspergillaceae</taxon>
        <taxon>Aspergillus</taxon>
        <taxon>Aspergillus subgen. Circumdati</taxon>
    </lineage>
</organism>
<reference evidence="2 3" key="1">
    <citation type="submission" date="2016-12" db="EMBL/GenBank/DDBJ databases">
        <title>The genomes of Aspergillus section Nigri reveals drivers in fungal speciation.</title>
        <authorList>
            <consortium name="DOE Joint Genome Institute"/>
            <person name="Vesth T.C."/>
            <person name="Nybo J."/>
            <person name="Theobald S."/>
            <person name="Brandl J."/>
            <person name="Frisvad J.C."/>
            <person name="Nielsen K.F."/>
            <person name="Lyhne E.K."/>
            <person name="Kogle M.E."/>
            <person name="Kuo A."/>
            <person name="Riley R."/>
            <person name="Clum A."/>
            <person name="Nolan M."/>
            <person name="Lipzen A."/>
            <person name="Salamov A."/>
            <person name="Henrissat B."/>
            <person name="Wiebenga A."/>
            <person name="De Vries R.P."/>
            <person name="Grigoriev I.V."/>
            <person name="Mortensen U.H."/>
            <person name="Andersen M.R."/>
            <person name="Baker S.E."/>
        </authorList>
    </citation>
    <scope>NUCLEOTIDE SEQUENCE [LARGE SCALE GENOMIC DNA]</scope>
    <source>
        <strain evidence="2 3">IBT 23096</strain>
    </source>
</reference>
<evidence type="ECO:0000259" key="1">
    <source>
        <dbReference type="Pfam" id="PF13302"/>
    </source>
</evidence>
<dbReference type="PANTHER" id="PTHR43328:SF1">
    <property type="entry name" value="N-ACETYLTRANSFERASE DOMAIN-CONTAINING PROTEIN"/>
    <property type="match status" value="1"/>
</dbReference>
<dbReference type="EMBL" id="MSFO01000001">
    <property type="protein sequence ID" value="PLB54068.1"/>
    <property type="molecule type" value="Genomic_DNA"/>
</dbReference>
<keyword evidence="3" id="KW-1185">Reference proteome</keyword>
<sequence length="239" mass="27031">MSIHHNPITQEPYLRLPAPHSSIIITPFRAVNPADQSAMVRNMNDPLVATWLIGPPYPYQPENAQFWINMSRPQCAAILEEAKSQQYVSGSPFRCVREVVEEDEEGIKRDKLIGGIDVTEYPFLEFAEGSREREEGVKRNSELEVGSGERVWGVGDWLDPAYHGRGIMTAVVKTVIHEWAIPRMNARHFKVSAFVGNQGSVRVFEKLGFQHHKKLDDWVHLPASRGGGRRSLHILSLDV</sequence>
<dbReference type="Pfam" id="PF13302">
    <property type="entry name" value="Acetyltransf_3"/>
    <property type="match status" value="1"/>
</dbReference>
<name>A0A2I2GMF3_9EURO</name>
<dbReference type="InterPro" id="IPR016181">
    <property type="entry name" value="Acyl_CoA_acyltransferase"/>
</dbReference>
<dbReference type="Proteomes" id="UP000234275">
    <property type="component" value="Unassembled WGS sequence"/>
</dbReference>
<protein>
    <submittedName>
        <fullName evidence="2">Acetyltransferase, GNAT family</fullName>
    </submittedName>
</protein>
<comment type="caution">
    <text evidence="2">The sequence shown here is derived from an EMBL/GenBank/DDBJ whole genome shotgun (WGS) entry which is preliminary data.</text>
</comment>
<dbReference type="GeneID" id="36551144"/>
<dbReference type="VEuPathDB" id="FungiDB:P170DRAFT_344147"/>
<accession>A0A2I2GMF3</accession>
<dbReference type="OrthoDB" id="630895at2759"/>
<dbReference type="Gene3D" id="3.40.630.30">
    <property type="match status" value="1"/>
</dbReference>
<dbReference type="AlphaFoldDB" id="A0A2I2GMF3"/>
<dbReference type="STRING" id="1392250.A0A2I2GMF3"/>
<dbReference type="PANTHER" id="PTHR43328">
    <property type="entry name" value="ACETYLTRANSFERASE-RELATED"/>
    <property type="match status" value="1"/>
</dbReference>
<gene>
    <name evidence="2" type="ORF">P170DRAFT_344147</name>
</gene>
<keyword evidence="2" id="KW-0808">Transferase</keyword>
<proteinExistence type="predicted"/>